<keyword evidence="3" id="KW-1185">Reference proteome</keyword>
<dbReference type="PANTHER" id="PTHR46890">
    <property type="entry name" value="NON-LTR RETROLELEMENT REVERSE TRANSCRIPTASE-LIKE PROTEIN-RELATED"/>
    <property type="match status" value="1"/>
</dbReference>
<dbReference type="SUPFAM" id="SSF56672">
    <property type="entry name" value="DNA/RNA polymerases"/>
    <property type="match status" value="1"/>
</dbReference>
<dbReference type="InterPro" id="IPR000477">
    <property type="entry name" value="RT_dom"/>
</dbReference>
<dbReference type="InterPro" id="IPR043502">
    <property type="entry name" value="DNA/RNA_pol_sf"/>
</dbReference>
<dbReference type="InterPro" id="IPR052343">
    <property type="entry name" value="Retrotransposon-Effector_Assoc"/>
</dbReference>
<gene>
    <name evidence="2" type="ORF">Ddye_009905</name>
</gene>
<evidence type="ECO:0000259" key="1">
    <source>
        <dbReference type="PROSITE" id="PS50878"/>
    </source>
</evidence>
<name>A0AAD9XCJ8_9ROSI</name>
<dbReference type="PROSITE" id="PS50878">
    <property type="entry name" value="RT_POL"/>
    <property type="match status" value="1"/>
</dbReference>
<dbReference type="EMBL" id="JANJYI010000003">
    <property type="protein sequence ID" value="KAK2656853.1"/>
    <property type="molecule type" value="Genomic_DNA"/>
</dbReference>
<sequence length="346" mass="40196">MVYNPCLDKREERLWRQKLRVRWWKEGFRNSSFFNVVASGRQRRNHLNSISFKRVKVSDPIQVRNGVVNYFKNHFSNVRWKSPIIRGLTLKQASEIERKALEELFSEEEVWDDVCDCDGIKAPGPDSLNVNFIKANWEVIQEDCMMFIHEFYRNGNIVKDLNKIFVALIPKCSNPESMTDFRPISLVSSLYNILAKMLANRLKVVMNYVIGDYQMAFVKDRKILDSFVIANEIIHSWRNDRVGGILVKLDFEKAYDSVNHSFLDSILENMGFGFKWRQWLRCCISTPSLAVLVNGSSTEEFCLERGLRQGDPLSLFLFNIVVECLSCCFKKALVLNLFKGAYLGPE</sequence>
<dbReference type="CDD" id="cd01650">
    <property type="entry name" value="RT_nLTR_like"/>
    <property type="match status" value="1"/>
</dbReference>
<dbReference type="Pfam" id="PF00078">
    <property type="entry name" value="RVT_1"/>
    <property type="match status" value="1"/>
</dbReference>
<dbReference type="Proteomes" id="UP001280121">
    <property type="component" value="Unassembled WGS sequence"/>
</dbReference>
<comment type="caution">
    <text evidence="2">The sequence shown here is derived from an EMBL/GenBank/DDBJ whole genome shotgun (WGS) entry which is preliminary data.</text>
</comment>
<evidence type="ECO:0000313" key="2">
    <source>
        <dbReference type="EMBL" id="KAK2656853.1"/>
    </source>
</evidence>
<reference evidence="2" key="1">
    <citation type="journal article" date="2023" name="Plant J.">
        <title>Genome sequences and population genomics provide insights into the demographic history, inbreeding, and mutation load of two 'living fossil' tree species of Dipteronia.</title>
        <authorList>
            <person name="Feng Y."/>
            <person name="Comes H.P."/>
            <person name="Chen J."/>
            <person name="Zhu S."/>
            <person name="Lu R."/>
            <person name="Zhang X."/>
            <person name="Li P."/>
            <person name="Qiu J."/>
            <person name="Olsen K.M."/>
            <person name="Qiu Y."/>
        </authorList>
    </citation>
    <scope>NUCLEOTIDE SEQUENCE</scope>
    <source>
        <strain evidence="2">KIB01</strain>
    </source>
</reference>
<dbReference type="AlphaFoldDB" id="A0AAD9XCJ8"/>
<dbReference type="PANTHER" id="PTHR46890:SF48">
    <property type="entry name" value="RNA-DIRECTED DNA POLYMERASE"/>
    <property type="match status" value="1"/>
</dbReference>
<proteinExistence type="predicted"/>
<protein>
    <recommendedName>
        <fullName evidence="1">Reverse transcriptase domain-containing protein</fullName>
    </recommendedName>
</protein>
<evidence type="ECO:0000313" key="3">
    <source>
        <dbReference type="Proteomes" id="UP001280121"/>
    </source>
</evidence>
<feature type="domain" description="Reverse transcriptase" evidence="1">
    <location>
        <begin position="150"/>
        <end position="346"/>
    </location>
</feature>
<organism evidence="2 3">
    <name type="scientific">Dipteronia dyeriana</name>
    <dbReference type="NCBI Taxonomy" id="168575"/>
    <lineage>
        <taxon>Eukaryota</taxon>
        <taxon>Viridiplantae</taxon>
        <taxon>Streptophyta</taxon>
        <taxon>Embryophyta</taxon>
        <taxon>Tracheophyta</taxon>
        <taxon>Spermatophyta</taxon>
        <taxon>Magnoliopsida</taxon>
        <taxon>eudicotyledons</taxon>
        <taxon>Gunneridae</taxon>
        <taxon>Pentapetalae</taxon>
        <taxon>rosids</taxon>
        <taxon>malvids</taxon>
        <taxon>Sapindales</taxon>
        <taxon>Sapindaceae</taxon>
        <taxon>Hippocastanoideae</taxon>
        <taxon>Acereae</taxon>
        <taxon>Dipteronia</taxon>
    </lineage>
</organism>
<accession>A0AAD9XCJ8</accession>